<dbReference type="Gene3D" id="3.10.450.40">
    <property type="match status" value="1"/>
</dbReference>
<evidence type="ECO:0000256" key="1">
    <source>
        <dbReference type="SAM" id="MobiDB-lite"/>
    </source>
</evidence>
<evidence type="ECO:0000313" key="3">
    <source>
        <dbReference type="EMBL" id="KIL45842.1"/>
    </source>
</evidence>
<evidence type="ECO:0000259" key="2">
    <source>
        <dbReference type="Pfam" id="PF03413"/>
    </source>
</evidence>
<dbReference type="PATRIC" id="fig|889306.3.peg.2205"/>
<dbReference type="OrthoDB" id="2476750at2"/>
<accession>A0A0C2VA47</accession>
<feature type="domain" description="PepSY" evidence="2">
    <location>
        <begin position="188"/>
        <end position="242"/>
    </location>
</feature>
<dbReference type="InterPro" id="IPR025711">
    <property type="entry name" value="PepSY"/>
</dbReference>
<reference evidence="3 4" key="1">
    <citation type="submission" date="2015-01" db="EMBL/GenBank/DDBJ databases">
        <title>Genome sequencing of Jeotgalibacillus soli.</title>
        <authorList>
            <person name="Goh K.M."/>
            <person name="Chan K.-G."/>
            <person name="Yaakop A.S."/>
            <person name="Ee R."/>
            <person name="Gan H.M."/>
            <person name="Chan C.S."/>
        </authorList>
    </citation>
    <scope>NUCLEOTIDE SEQUENCE [LARGE SCALE GENOMIC DNA]</scope>
    <source>
        <strain evidence="3 4">P9</strain>
    </source>
</reference>
<gene>
    <name evidence="3" type="ORF">KP78_21910</name>
</gene>
<evidence type="ECO:0000313" key="4">
    <source>
        <dbReference type="Proteomes" id="UP000031938"/>
    </source>
</evidence>
<dbReference type="AlphaFoldDB" id="A0A0C2VA47"/>
<dbReference type="Proteomes" id="UP000031938">
    <property type="component" value="Unassembled WGS sequence"/>
</dbReference>
<protein>
    <recommendedName>
        <fullName evidence="2">PepSY domain-containing protein</fullName>
    </recommendedName>
</protein>
<comment type="caution">
    <text evidence="3">The sequence shown here is derived from an EMBL/GenBank/DDBJ whole genome shotgun (WGS) entry which is preliminary data.</text>
</comment>
<dbReference type="Pfam" id="PF03413">
    <property type="entry name" value="PepSY"/>
    <property type="match status" value="1"/>
</dbReference>
<organism evidence="3 4">
    <name type="scientific">Jeotgalibacillus soli</name>
    <dbReference type="NCBI Taxonomy" id="889306"/>
    <lineage>
        <taxon>Bacteria</taxon>
        <taxon>Bacillati</taxon>
        <taxon>Bacillota</taxon>
        <taxon>Bacilli</taxon>
        <taxon>Bacillales</taxon>
        <taxon>Caryophanaceae</taxon>
        <taxon>Jeotgalibacillus</taxon>
    </lineage>
</organism>
<name>A0A0C2VA47_9BACL</name>
<dbReference type="RefSeq" id="WP_052474753.1">
    <property type="nucleotide sequence ID" value="NZ_JXRP01000017.1"/>
</dbReference>
<sequence length="261" mass="28881">MNKQRLIWMGGGALLIVVLFIIVQQLMTGFASASPLSEKEVQETIQERYPVDEIQQLSLNGTTYTIQFLSRTGLYEVKVDAESSEITALTLLEENDASSQPEGRADTKEDVKKEEYLTEQAISDIVNQQISGEAKVELVTGQDPHVYKAVVQGDNETTTLTINAADGTILTTLVEKSPEPLPETPRVLTEEEAVNIALNRVNGEVEGVDFEPLEEGSYYLVEIETLDEQEVIVQINAISGEIKSLTWDEDGDDDIDDDQDN</sequence>
<keyword evidence="4" id="KW-1185">Reference proteome</keyword>
<feature type="region of interest" description="Disordered" evidence="1">
    <location>
        <begin position="92"/>
        <end position="111"/>
    </location>
</feature>
<dbReference type="STRING" id="889306.KP78_21910"/>
<dbReference type="EMBL" id="JXRP01000017">
    <property type="protein sequence ID" value="KIL45842.1"/>
    <property type="molecule type" value="Genomic_DNA"/>
</dbReference>
<proteinExistence type="predicted"/>